<dbReference type="GO" id="GO:0031491">
    <property type="term" value="F:nucleosome binding"/>
    <property type="evidence" value="ECO:0007669"/>
    <property type="project" value="TreeGrafter"/>
</dbReference>
<comment type="caution">
    <text evidence="4">The sequence shown here is derived from an EMBL/GenBank/DDBJ whole genome shotgun (WGS) entry which is preliminary data.</text>
</comment>
<dbReference type="OrthoDB" id="77564at2759"/>
<evidence type="ECO:0000313" key="5">
    <source>
        <dbReference type="Proteomes" id="UP000324897"/>
    </source>
</evidence>
<organism evidence="4 5">
    <name type="scientific">Eragrostis curvula</name>
    <name type="common">weeping love grass</name>
    <dbReference type="NCBI Taxonomy" id="38414"/>
    <lineage>
        <taxon>Eukaryota</taxon>
        <taxon>Viridiplantae</taxon>
        <taxon>Streptophyta</taxon>
        <taxon>Embryophyta</taxon>
        <taxon>Tracheophyta</taxon>
        <taxon>Spermatophyta</taxon>
        <taxon>Magnoliopsida</taxon>
        <taxon>Liliopsida</taxon>
        <taxon>Poales</taxon>
        <taxon>Poaceae</taxon>
        <taxon>PACMAD clade</taxon>
        <taxon>Chloridoideae</taxon>
        <taxon>Eragrostideae</taxon>
        <taxon>Eragrostidinae</taxon>
        <taxon>Eragrostis</taxon>
    </lineage>
</organism>
<comment type="subcellular location">
    <subcellularLocation>
        <location evidence="1">Nucleus</location>
    </subcellularLocation>
</comment>
<feature type="region of interest" description="Disordered" evidence="3">
    <location>
        <begin position="771"/>
        <end position="867"/>
    </location>
</feature>
<evidence type="ECO:0000256" key="2">
    <source>
        <dbReference type="ARBA" id="ARBA00023242"/>
    </source>
</evidence>
<dbReference type="EMBL" id="RWGY01000004">
    <property type="protein sequence ID" value="TVU45654.1"/>
    <property type="molecule type" value="Genomic_DNA"/>
</dbReference>
<dbReference type="Gene3D" id="1.25.40.10">
    <property type="entry name" value="Tetratricopeptide repeat domain"/>
    <property type="match status" value="1"/>
</dbReference>
<dbReference type="PANTHER" id="PTHR15502">
    <property type="entry name" value="CALCINEURIN-BINDING PROTEIN CABIN 1-RELATED"/>
    <property type="match status" value="1"/>
</dbReference>
<dbReference type="InterPro" id="IPR011990">
    <property type="entry name" value="TPR-like_helical_dom_sf"/>
</dbReference>
<dbReference type="Proteomes" id="UP000324897">
    <property type="component" value="Chromosome 5"/>
</dbReference>
<gene>
    <name evidence="4" type="ORF">EJB05_05145</name>
</gene>
<protein>
    <submittedName>
        <fullName evidence="4">Uncharacterized protein</fullName>
    </submittedName>
</protein>
<keyword evidence="5" id="KW-1185">Reference proteome</keyword>
<dbReference type="AlphaFoldDB" id="A0A5J9WEG0"/>
<evidence type="ECO:0000313" key="4">
    <source>
        <dbReference type="EMBL" id="TVU45654.1"/>
    </source>
</evidence>
<proteinExistence type="predicted"/>
<accession>A0A5J9WEG0</accession>
<feature type="compositionally biased region" description="Polar residues" evidence="3">
    <location>
        <begin position="775"/>
        <end position="797"/>
    </location>
</feature>
<dbReference type="InterPro" id="IPR033053">
    <property type="entry name" value="Hir3/CABIN1"/>
</dbReference>
<keyword evidence="2" id="KW-0539">Nucleus</keyword>
<sequence length="867" mass="98052">MSHLFVVVSITLRMRMRKNQKTGLVKLRRVLRAIRKLFPQPPYDLLVNNPIDNFLDGPDSCEKTLSEIYETNGSKEAILSVLFPGERGYEAFKKLSTTSSEPYSDVYGNLYYYIAQAEDISATDKYTGFVLKKEGEEFVEQSANLLKYDLLYNPLRFESWEKLSGLYDESEIHEMLALVYYDSLQNVVPSYDQRSTLPVKDSTWKTFCQNSMKHFEKAFELNAQWLHAFYLGKLCEKLGHSSAKAFSYYSKAMALNPTAVDPVYRIHASRLKLLYTLGKQNLEAIQVVADYTYNQSTKKSVLNMLGSIISVQHSSSDQNEESASDRKMENKMVDPELLDKVWHILYDDCLYALGTCVEGDLKHFHKARYKLAQGLYKRGEAGDLERAKEELSFCFKSSRSSFTVNMWEIDGTVRKGRRKNPNVGGSRKNLEVSLSESSRKFITCIRKYMLLYLNLLEKNRDLWTLEKAYTYLRTDKRFALCLGDIVPVGLGKYLQVLTEAIHNPEVRQASGGASVEQLLEKMFSVFMDHANLWADISTLPEVNSQELSESNLYSYIHQYIHLLESDVRLDVLEGLNEKIRKRFKTPKLSNSNFAKICKHGSLAWCRCILIKLASITPLPNSMDAIEQPAPLSSGLQLFIDLQPDELLISSPDGPSQFKGLDMNWFETFNRIKNIPIKQTSEDNMETAVTVMKSTYNFYRESSCGTFPSGINLYTVTPSQAPIEGLPQGPNVIDILDLSIPRKLLLWVYTLVHGRYTNISSVVKYCDEMKSRNKRGTPTATASQQAVQPTAHITVSSQAKEKSTQVESTEAAHVANPAPPYLNSSTEAGGSTSEANIDAQNSTTVASQLIRSSSSRAMENAQDGEEKK</sequence>
<evidence type="ECO:0000256" key="1">
    <source>
        <dbReference type="ARBA" id="ARBA00004123"/>
    </source>
</evidence>
<dbReference type="Gramene" id="TVU45654">
    <property type="protein sequence ID" value="TVU45654"/>
    <property type="gene ID" value="EJB05_05145"/>
</dbReference>
<reference evidence="4 5" key="1">
    <citation type="journal article" date="2019" name="Sci. Rep.">
        <title>A high-quality genome of Eragrostis curvula grass provides insights into Poaceae evolution and supports new strategies to enhance forage quality.</title>
        <authorList>
            <person name="Carballo J."/>
            <person name="Santos B.A.C.M."/>
            <person name="Zappacosta D."/>
            <person name="Garbus I."/>
            <person name="Selva J.P."/>
            <person name="Gallo C.A."/>
            <person name="Diaz A."/>
            <person name="Albertini E."/>
            <person name="Caccamo M."/>
            <person name="Echenique V."/>
        </authorList>
    </citation>
    <scope>NUCLEOTIDE SEQUENCE [LARGE SCALE GENOMIC DNA]</scope>
    <source>
        <strain evidence="5">cv. Victoria</strain>
        <tissue evidence="4">Leaf</tissue>
    </source>
</reference>
<dbReference type="PANTHER" id="PTHR15502:SF7">
    <property type="entry name" value="CALCINEURIN-BINDING PROTEIN CABIN-1"/>
    <property type="match status" value="1"/>
</dbReference>
<dbReference type="GO" id="GO:0006325">
    <property type="term" value="P:chromatin organization"/>
    <property type="evidence" value="ECO:0007669"/>
    <property type="project" value="InterPro"/>
</dbReference>
<name>A0A5J9WEG0_9POAL</name>
<feature type="compositionally biased region" description="Polar residues" evidence="3">
    <location>
        <begin position="821"/>
        <end position="856"/>
    </location>
</feature>
<evidence type="ECO:0000256" key="3">
    <source>
        <dbReference type="SAM" id="MobiDB-lite"/>
    </source>
</evidence>
<dbReference type="GO" id="GO:0005634">
    <property type="term" value="C:nucleus"/>
    <property type="evidence" value="ECO:0007669"/>
    <property type="project" value="UniProtKB-SubCell"/>
</dbReference>